<keyword evidence="2" id="KW-0229">DNA integration</keyword>
<dbReference type="Gene3D" id="1.10.150.130">
    <property type="match status" value="1"/>
</dbReference>
<dbReference type="Proteomes" id="UP001169069">
    <property type="component" value="Unassembled WGS sequence"/>
</dbReference>
<dbReference type="PANTHER" id="PTHR30629">
    <property type="entry name" value="PROPHAGE INTEGRASE"/>
    <property type="match status" value="1"/>
</dbReference>
<dbReference type="EMBL" id="JAQIBD010000002">
    <property type="protein sequence ID" value="MDM5272116.1"/>
    <property type="molecule type" value="Genomic_DNA"/>
</dbReference>
<evidence type="ECO:0000259" key="7">
    <source>
        <dbReference type="PROSITE" id="PS51900"/>
    </source>
</evidence>
<feature type="domain" description="Tyr recombinase" evidence="6">
    <location>
        <begin position="184"/>
        <end position="358"/>
    </location>
</feature>
<evidence type="ECO:0000256" key="4">
    <source>
        <dbReference type="ARBA" id="ARBA00023172"/>
    </source>
</evidence>
<reference evidence="8" key="1">
    <citation type="submission" date="2023-01" db="EMBL/GenBank/DDBJ databases">
        <title>Sulfurovum sp. zt1-1 genome assembly.</title>
        <authorList>
            <person name="Wang J."/>
        </authorList>
    </citation>
    <scope>NUCLEOTIDE SEQUENCE</scope>
    <source>
        <strain evidence="8">Zt1-1</strain>
    </source>
</reference>
<keyword evidence="9" id="KW-1185">Reference proteome</keyword>
<dbReference type="SUPFAM" id="SSF56349">
    <property type="entry name" value="DNA breaking-rejoining enzymes"/>
    <property type="match status" value="1"/>
</dbReference>
<dbReference type="Pfam" id="PF00589">
    <property type="entry name" value="Phage_integrase"/>
    <property type="match status" value="1"/>
</dbReference>
<evidence type="ECO:0000256" key="3">
    <source>
        <dbReference type="ARBA" id="ARBA00023125"/>
    </source>
</evidence>
<evidence type="ECO:0000256" key="1">
    <source>
        <dbReference type="ARBA" id="ARBA00008857"/>
    </source>
</evidence>
<comment type="similarity">
    <text evidence="1">Belongs to the 'phage' integrase family.</text>
</comment>
<proteinExistence type="inferred from homology"/>
<comment type="caution">
    <text evidence="8">The sequence shown here is derived from an EMBL/GenBank/DDBJ whole genome shotgun (WGS) entry which is preliminary data.</text>
</comment>
<dbReference type="PROSITE" id="PS51900">
    <property type="entry name" value="CB"/>
    <property type="match status" value="1"/>
</dbReference>
<feature type="domain" description="Core-binding (CB)" evidence="7">
    <location>
        <begin position="75"/>
        <end position="163"/>
    </location>
</feature>
<dbReference type="InterPro" id="IPR002104">
    <property type="entry name" value="Integrase_catalytic"/>
</dbReference>
<evidence type="ECO:0000256" key="5">
    <source>
        <dbReference type="PROSITE-ProRule" id="PRU01248"/>
    </source>
</evidence>
<dbReference type="InterPro" id="IPR013762">
    <property type="entry name" value="Integrase-like_cat_sf"/>
</dbReference>
<dbReference type="RefSeq" id="WP_289413865.1">
    <property type="nucleotide sequence ID" value="NZ_JAQIBD010000002.1"/>
</dbReference>
<evidence type="ECO:0000259" key="6">
    <source>
        <dbReference type="PROSITE" id="PS51898"/>
    </source>
</evidence>
<protein>
    <submittedName>
        <fullName evidence="8">Site-specific integrase</fullName>
    </submittedName>
</protein>
<evidence type="ECO:0000313" key="9">
    <source>
        <dbReference type="Proteomes" id="UP001169069"/>
    </source>
</evidence>
<name>A0ABT7QZA8_9BACT</name>
<dbReference type="InterPro" id="IPR010998">
    <property type="entry name" value="Integrase_recombinase_N"/>
</dbReference>
<keyword evidence="4" id="KW-0233">DNA recombination</keyword>
<dbReference type="InterPro" id="IPR050808">
    <property type="entry name" value="Phage_Integrase"/>
</dbReference>
<gene>
    <name evidence="8" type="ORF">PGH07_07980</name>
</gene>
<dbReference type="InterPro" id="IPR011010">
    <property type="entry name" value="DNA_brk_join_enz"/>
</dbReference>
<evidence type="ECO:0000256" key="2">
    <source>
        <dbReference type="ARBA" id="ARBA00022908"/>
    </source>
</evidence>
<accession>A0ABT7QZA8</accession>
<dbReference type="Gene3D" id="1.10.443.10">
    <property type="entry name" value="Intergrase catalytic core"/>
    <property type="match status" value="1"/>
</dbReference>
<dbReference type="PANTHER" id="PTHR30629:SF2">
    <property type="entry name" value="PROPHAGE INTEGRASE INTS-RELATED"/>
    <property type="match status" value="1"/>
</dbReference>
<dbReference type="InterPro" id="IPR044068">
    <property type="entry name" value="CB"/>
</dbReference>
<organism evidence="8 9">
    <name type="scientific">Sulfurovum zhangzhouensis</name>
    <dbReference type="NCBI Taxonomy" id="3019067"/>
    <lineage>
        <taxon>Bacteria</taxon>
        <taxon>Pseudomonadati</taxon>
        <taxon>Campylobacterota</taxon>
        <taxon>Epsilonproteobacteria</taxon>
        <taxon>Campylobacterales</taxon>
        <taxon>Sulfurovaceae</taxon>
        <taxon>Sulfurovum</taxon>
    </lineage>
</organism>
<dbReference type="PROSITE" id="PS51898">
    <property type="entry name" value="TYR_RECOMBINASE"/>
    <property type="match status" value="1"/>
</dbReference>
<evidence type="ECO:0000313" key="8">
    <source>
        <dbReference type="EMBL" id="MDM5272116.1"/>
    </source>
</evidence>
<dbReference type="Pfam" id="PF14659">
    <property type="entry name" value="Phage_int_SAM_3"/>
    <property type="match status" value="1"/>
</dbReference>
<dbReference type="InterPro" id="IPR004107">
    <property type="entry name" value="Integrase_SAM-like_N"/>
</dbReference>
<keyword evidence="3 5" id="KW-0238">DNA-binding</keyword>
<dbReference type="CDD" id="cd00796">
    <property type="entry name" value="INT_Rci_Hp1_C"/>
    <property type="match status" value="1"/>
</dbReference>
<sequence length="366" mass="42870">MASDWELIPTKYEGLYYRKNQRNKKVFIARFKIDGKAYKRKVGSEPSMNTMMANEARLKLISEMKSDIEDVILEKTFDEYFEEYLESWRATHSESWWYNTNLNYNRYLKDAVGDMLPSQIRSFYIQKIMNNMLLGENDKHKKYKPSTVKHVKNAVTGTFDHIIKQGINIRNIGRDLTIPSYDNKVYFSISDDQAKKLFDVILSYDDPKWRAYFVWLLHGRRKMEVAEARWEWLHMHNMEYVIPGKYTKSGKDIIAPITNLLKDALERYGIREEGFVFVGNGQTGHISSTGIDFQWRNIRALAGVPKMRLHDIRHLIGYIGVNSGYSLEQIGAVLSHGSTETTKRYSNMKRDTARDVLGNMFDMYVK</sequence>